<evidence type="ECO:0000256" key="1">
    <source>
        <dbReference type="SAM" id="MobiDB-lite"/>
    </source>
</evidence>
<dbReference type="RefSeq" id="WP_024067041.1">
    <property type="nucleotide sequence ID" value="NC_023067.1"/>
</dbReference>
<feature type="region of interest" description="Disordered" evidence="1">
    <location>
        <begin position="74"/>
        <end position="93"/>
    </location>
</feature>
<dbReference type="EMBL" id="KF652071">
    <property type="protein sequence ID" value="AHC28120.1"/>
    <property type="molecule type" value="Genomic_DNA"/>
</dbReference>
<gene>
    <name evidence="2" type="ORF">pFP3.18c</name>
</gene>
<organism evidence="2">
    <name type="scientific">Streptomyces sp. F2</name>
    <dbReference type="NCBI Taxonomy" id="317660"/>
    <lineage>
        <taxon>Bacteria</taxon>
        <taxon>Bacillati</taxon>
        <taxon>Actinomycetota</taxon>
        <taxon>Actinomycetes</taxon>
        <taxon>Kitasatosporales</taxon>
        <taxon>Streptomycetaceae</taxon>
        <taxon>Streptomyces</taxon>
    </lineage>
</organism>
<proteinExistence type="predicted"/>
<protein>
    <submittedName>
        <fullName evidence="2">Uncharacterized protein</fullName>
    </submittedName>
</protein>
<reference evidence="2" key="1">
    <citation type="submission" date="2013-09" db="EMBL/GenBank/DDBJ databases">
        <title>Complete nucleotide sequence of Streptomyces linear plasmid pFP3.</title>
        <authorList>
            <person name="Chen Z."/>
            <person name="Fang P."/>
            <person name="Qin Z."/>
        </authorList>
    </citation>
    <scope>NUCLEOTIDE SEQUENCE</scope>
    <source>
        <strain evidence="2">F2</strain>
        <plasmid evidence="2">pFP3</plasmid>
    </source>
</reference>
<name>V9QG80_9ACTN</name>
<dbReference type="AlphaFoldDB" id="V9QG80"/>
<sequence length="93" mass="9905">MTEHAARIRLDAQGMGTVEVDGHDISPAVRGLTLSAKAGHLPRLVLDLLVFTGEIDGEAQVHIPDDTAATLVALGWTPPDDGQPVESEKQQTR</sequence>
<accession>V9QG80</accession>
<geneLocation type="plasmid" evidence="2">
    <name>pFP3</name>
</geneLocation>
<evidence type="ECO:0000313" key="2">
    <source>
        <dbReference type="EMBL" id="AHC28120.1"/>
    </source>
</evidence>
<keyword evidence="2" id="KW-0614">Plasmid</keyword>